<keyword evidence="3 7" id="KW-0227">DNA damage</keyword>
<feature type="domain" description="Non-structural maintenance of chromosome element 4 C-terminal" evidence="9">
    <location>
        <begin position="249"/>
        <end position="335"/>
    </location>
</feature>
<dbReference type="Proteomes" id="UP000245946">
    <property type="component" value="Unassembled WGS sequence"/>
</dbReference>
<keyword evidence="5 7" id="KW-0234">DNA repair</keyword>
<evidence type="ECO:0000259" key="9">
    <source>
        <dbReference type="Pfam" id="PF08743"/>
    </source>
</evidence>
<keyword evidence="6 7" id="KW-0539">Nucleus</keyword>
<proteinExistence type="inferred from homology"/>
<dbReference type="Pfam" id="PF08743">
    <property type="entry name" value="Nse4_C"/>
    <property type="match status" value="1"/>
</dbReference>
<organism evidence="11 12">
    <name type="scientific">Tilletiopsis washingtonensis</name>
    <dbReference type="NCBI Taxonomy" id="58919"/>
    <lineage>
        <taxon>Eukaryota</taxon>
        <taxon>Fungi</taxon>
        <taxon>Dikarya</taxon>
        <taxon>Basidiomycota</taxon>
        <taxon>Ustilaginomycotina</taxon>
        <taxon>Exobasidiomycetes</taxon>
        <taxon>Entylomatales</taxon>
        <taxon>Entylomatales incertae sedis</taxon>
        <taxon>Tilletiopsis</taxon>
    </lineage>
</organism>
<evidence type="ECO:0000256" key="7">
    <source>
        <dbReference type="RuleBase" id="RU365071"/>
    </source>
</evidence>
<comment type="similarity">
    <text evidence="2 7">Belongs to the NSE4 family.</text>
</comment>
<dbReference type="EMBL" id="KZ819286">
    <property type="protein sequence ID" value="PWN99965.1"/>
    <property type="molecule type" value="Genomic_DNA"/>
</dbReference>
<evidence type="ECO:0000256" key="2">
    <source>
        <dbReference type="ARBA" id="ARBA00008997"/>
    </source>
</evidence>
<evidence type="ECO:0000256" key="6">
    <source>
        <dbReference type="ARBA" id="ARBA00023242"/>
    </source>
</evidence>
<evidence type="ECO:0000256" key="3">
    <source>
        <dbReference type="ARBA" id="ARBA00022763"/>
    </source>
</evidence>
<evidence type="ECO:0000256" key="5">
    <source>
        <dbReference type="ARBA" id="ARBA00023204"/>
    </source>
</evidence>
<protein>
    <recommendedName>
        <fullName evidence="7">Non-structural maintenance of chromosomes element 4</fullName>
    </recommendedName>
</protein>
<feature type="domain" description="Nse4/EID protein Nse3/MAGE-binding" evidence="10">
    <location>
        <begin position="101"/>
        <end position="155"/>
    </location>
</feature>
<feature type="region of interest" description="Disordered" evidence="8">
    <location>
        <begin position="1"/>
        <end position="22"/>
    </location>
</feature>
<accession>A0A316ZI42</accession>
<comment type="function">
    <text evidence="7">Component of the SMC5-SMC6 complex, that promotes sister chromatid alignment after DNA damage and facilitates double-stranded DNA breaks (DSBs) repair via homologous recombination between sister chromatids.</text>
</comment>
<dbReference type="Pfam" id="PF15412">
    <property type="entry name" value="Nse4-Nse3_bdg"/>
    <property type="match status" value="1"/>
</dbReference>
<keyword evidence="4 7" id="KW-0233">DNA recombination</keyword>
<dbReference type="PANTHER" id="PTHR16140:SF0">
    <property type="entry name" value="NON-STRUCTURAL MAINTENANCE OF CHROMOSOMES ELEMENT 4"/>
    <property type="match status" value="1"/>
</dbReference>
<evidence type="ECO:0000313" key="12">
    <source>
        <dbReference type="Proteomes" id="UP000245946"/>
    </source>
</evidence>
<evidence type="ECO:0000313" key="11">
    <source>
        <dbReference type="EMBL" id="PWN99965.1"/>
    </source>
</evidence>
<dbReference type="GO" id="GO:0030915">
    <property type="term" value="C:Smc5-Smc6 complex"/>
    <property type="evidence" value="ECO:0007669"/>
    <property type="project" value="UniProtKB-UniRule"/>
</dbReference>
<gene>
    <name evidence="11" type="ORF">FA09DRAFT_328109</name>
</gene>
<dbReference type="GO" id="GO:0006281">
    <property type="term" value="P:DNA repair"/>
    <property type="evidence" value="ECO:0007669"/>
    <property type="project" value="UniProtKB-UniRule"/>
</dbReference>
<evidence type="ECO:0000256" key="8">
    <source>
        <dbReference type="SAM" id="MobiDB-lite"/>
    </source>
</evidence>
<dbReference type="STRING" id="58919.A0A316ZI42"/>
<dbReference type="InterPro" id="IPR029225">
    <property type="entry name" value="Nse4_Nse3-bd"/>
</dbReference>
<dbReference type="PANTHER" id="PTHR16140">
    <property type="entry name" value="NON-STRUCTURAL MAINTENANCE OF CHROMOSOMES ELEMENT 4"/>
    <property type="match status" value="1"/>
</dbReference>
<evidence type="ECO:0000256" key="1">
    <source>
        <dbReference type="ARBA" id="ARBA00004123"/>
    </source>
</evidence>
<dbReference type="GO" id="GO:0006310">
    <property type="term" value="P:DNA recombination"/>
    <property type="evidence" value="ECO:0007669"/>
    <property type="project" value="UniProtKB-UniRule"/>
</dbReference>
<feature type="region of interest" description="Disordered" evidence="8">
    <location>
        <begin position="205"/>
        <end position="226"/>
    </location>
</feature>
<dbReference type="InterPro" id="IPR014854">
    <property type="entry name" value="Nse4_C"/>
</dbReference>
<dbReference type="GO" id="GO:0005634">
    <property type="term" value="C:nucleus"/>
    <property type="evidence" value="ECO:0007669"/>
    <property type="project" value="UniProtKB-SubCell"/>
</dbReference>
<dbReference type="GeneID" id="37269189"/>
<reference evidence="11 12" key="1">
    <citation type="journal article" date="2018" name="Mol. Biol. Evol.">
        <title>Broad Genomic Sampling Reveals a Smut Pathogenic Ancestry of the Fungal Clade Ustilaginomycotina.</title>
        <authorList>
            <person name="Kijpornyongpan T."/>
            <person name="Mondo S.J."/>
            <person name="Barry K."/>
            <person name="Sandor L."/>
            <person name="Lee J."/>
            <person name="Lipzen A."/>
            <person name="Pangilinan J."/>
            <person name="LaButti K."/>
            <person name="Hainaut M."/>
            <person name="Henrissat B."/>
            <person name="Grigoriev I.V."/>
            <person name="Spatafora J.W."/>
            <person name="Aime M.C."/>
        </authorList>
    </citation>
    <scope>NUCLEOTIDE SEQUENCE [LARGE SCALE GENOMIC DNA]</scope>
    <source>
        <strain evidence="11 12">MCA 4186</strain>
    </source>
</reference>
<name>A0A316ZI42_9BASI</name>
<evidence type="ECO:0000256" key="4">
    <source>
        <dbReference type="ARBA" id="ARBA00023172"/>
    </source>
</evidence>
<feature type="compositionally biased region" description="Low complexity" evidence="8">
    <location>
        <begin position="12"/>
        <end position="22"/>
    </location>
</feature>
<comment type="subunit">
    <text evidence="7">Component of the SMC5-SMC6 complex.</text>
</comment>
<evidence type="ECO:0000259" key="10">
    <source>
        <dbReference type="Pfam" id="PF15412"/>
    </source>
</evidence>
<dbReference type="RefSeq" id="XP_025600244.1">
    <property type="nucleotide sequence ID" value="XM_025741645.1"/>
</dbReference>
<dbReference type="AlphaFoldDB" id="A0A316ZI42"/>
<dbReference type="OrthoDB" id="361242at2759"/>
<sequence>MPPSSRRRAADSPEAAAASSSAIPAVVAAAAAAPAPAFRYEPNQAQSEKREVRKEYRRLIGNSEDARANMGEHKVGDLQDMIVRSDRLYESVKAPGEAVLDARLLLNTSETAAQLAKNMKVASGAFDIDEYLARIAGFIGGKLVQPGGAGHEADEVEEEDVEAWQWDRLGRAAGRCTKRAPVMDCLLGPLDVQANKRKTTKRARIEKEGPAIAPQQLQEEDIQRSENETTRLVRDVATLLEVEGGPEGLNLFRFVIDPTSFSNTVENLFYVSFLVRDGIVSLEDNDEGEPMLTSVEAPNDDDYAQGVTRRQLVLELDQTVWKELIELYNIRKPIIPSRQAAAAPRSGAWYG</sequence>
<keyword evidence="12" id="KW-1185">Reference proteome</keyword>
<dbReference type="InterPro" id="IPR027786">
    <property type="entry name" value="Nse4/EID"/>
</dbReference>
<comment type="subcellular location">
    <subcellularLocation>
        <location evidence="1 7">Nucleus</location>
    </subcellularLocation>
</comment>